<dbReference type="AlphaFoldDB" id="A0A2U1CHE0"/>
<organism evidence="2 3">
    <name type="scientific">Pusillimonas noertemannii</name>
    <dbReference type="NCBI Taxonomy" id="305977"/>
    <lineage>
        <taxon>Bacteria</taxon>
        <taxon>Pseudomonadati</taxon>
        <taxon>Pseudomonadota</taxon>
        <taxon>Betaproteobacteria</taxon>
        <taxon>Burkholderiales</taxon>
        <taxon>Alcaligenaceae</taxon>
        <taxon>Pusillimonas</taxon>
    </lineage>
</organism>
<dbReference type="Pfam" id="PF00501">
    <property type="entry name" value="AMP-binding"/>
    <property type="match status" value="1"/>
</dbReference>
<protein>
    <submittedName>
        <fullName evidence="2">Trans-feruloyl-CoA synthase</fullName>
    </submittedName>
</protein>
<proteinExistence type="predicted"/>
<reference evidence="2 3" key="1">
    <citation type="submission" date="2018-04" db="EMBL/GenBank/DDBJ databases">
        <title>Genomic Encyclopedia of Type Strains, Phase IV (KMG-IV): sequencing the most valuable type-strain genomes for metagenomic binning, comparative biology and taxonomic classification.</title>
        <authorList>
            <person name="Goeker M."/>
        </authorList>
    </citation>
    <scope>NUCLEOTIDE SEQUENCE [LARGE SCALE GENOMIC DNA]</scope>
    <source>
        <strain evidence="2 3">DSM 10065</strain>
    </source>
</reference>
<dbReference type="Proteomes" id="UP000246145">
    <property type="component" value="Unassembled WGS sequence"/>
</dbReference>
<dbReference type="STRING" id="1231391.GCA_000308195_03114"/>
<dbReference type="PANTHER" id="PTHR24096:SF420">
    <property type="entry name" value="LONG-CHAIN-FATTY-ACID--COA LIGASE-RELATED"/>
    <property type="match status" value="1"/>
</dbReference>
<dbReference type="PROSITE" id="PS00455">
    <property type="entry name" value="AMP_BINDING"/>
    <property type="match status" value="1"/>
</dbReference>
<dbReference type="CDD" id="cd05921">
    <property type="entry name" value="FCS"/>
    <property type="match status" value="1"/>
</dbReference>
<gene>
    <name evidence="2" type="ORF">C7440_3768</name>
</gene>
<dbReference type="InterPro" id="IPR020845">
    <property type="entry name" value="AMP-binding_CS"/>
</dbReference>
<evidence type="ECO:0000313" key="3">
    <source>
        <dbReference type="Proteomes" id="UP000246145"/>
    </source>
</evidence>
<dbReference type="Gene3D" id="3.40.50.12780">
    <property type="entry name" value="N-terminal domain of ligase-like"/>
    <property type="match status" value="1"/>
</dbReference>
<keyword evidence="3" id="KW-1185">Reference proteome</keyword>
<dbReference type="InterPro" id="IPR000873">
    <property type="entry name" value="AMP-dep_synth/lig_dom"/>
</dbReference>
<dbReference type="SUPFAM" id="SSF56801">
    <property type="entry name" value="Acetyl-CoA synthetase-like"/>
    <property type="match status" value="1"/>
</dbReference>
<evidence type="ECO:0000259" key="1">
    <source>
        <dbReference type="Pfam" id="PF00501"/>
    </source>
</evidence>
<dbReference type="PANTHER" id="PTHR24096">
    <property type="entry name" value="LONG-CHAIN-FATTY-ACID--COA LIGASE"/>
    <property type="match status" value="1"/>
</dbReference>
<sequence length="615" mass="67175">MNMPEIQGARLFAEPAVKVETRADGTLVLDTPMALEPYARCVGEYLEHWSGQTPDRDFLLERGPQGDWQGVTYGQALSQVRRIAGWLLQHHKRPDHPVCVLTDNSVEHGLIMLACMHVGIPYTAVSPAYSLVSKDHAKLKNLIERLDPEFIYVGGIQRFLPALKSIEGLHKATLIVSDHDTRPEGALRFSQLLEGIDGPAVDEAYRQVGPDTVAKILFTSGSTGYPKGVINTQRMMCASQQAKRQVWPFLAEHPPVLLDWLPWNHTFGGNHNFNVILANGGTLYLDGGKPLPGMFDQSVQNLRDVAPTLYLNVPRAFDMLLPVLRSDAELRRTFFSRLQVIFYAAAALPQHLWDGLIELSKQELGYAVPMVTAWGSTETSPLATDCHYQADRSGVIGLPVPGVSIKLVPSGDKLEVRVKGPNITPGYFKQPEETAKAFDEEGFYRIGDAAKFADPDNPAAGLMFDGRVSEDFKLTTATWVSVGALRVKGIETLAPAVQDIVVTGHDRDSVGFLIFPNVAACRKLAGLPEDAAAEQVAAHPAVVEHITRGLQAMRSQGTGSSTFADRAALLVTPPAVDSGEITDKGYINQSAVLRARAPLVDKLYGSEIDPLIIRL</sequence>
<dbReference type="EMBL" id="QEKO01000010">
    <property type="protein sequence ID" value="PVY60332.1"/>
    <property type="molecule type" value="Genomic_DNA"/>
</dbReference>
<accession>A0A2U1CHE0</accession>
<name>A0A2U1CHE0_9BURK</name>
<comment type="caution">
    <text evidence="2">The sequence shown here is derived from an EMBL/GenBank/DDBJ whole genome shotgun (WGS) entry which is preliminary data.</text>
</comment>
<evidence type="ECO:0000313" key="2">
    <source>
        <dbReference type="EMBL" id="PVY60332.1"/>
    </source>
</evidence>
<feature type="domain" description="AMP-dependent synthetase/ligase" evidence="1">
    <location>
        <begin position="46"/>
        <end position="428"/>
    </location>
</feature>
<dbReference type="InterPro" id="IPR042099">
    <property type="entry name" value="ANL_N_sf"/>
</dbReference>
<dbReference type="Pfam" id="PF23562">
    <property type="entry name" value="AMP-binding_C_3"/>
    <property type="match status" value="1"/>
</dbReference>
<dbReference type="GO" id="GO:0016405">
    <property type="term" value="F:CoA-ligase activity"/>
    <property type="evidence" value="ECO:0007669"/>
    <property type="project" value="TreeGrafter"/>
</dbReference>